<evidence type="ECO:0000313" key="2">
    <source>
        <dbReference type="Proteomes" id="UP000033618"/>
    </source>
</evidence>
<accession>A0A0F5JU96</accession>
<gene>
    <name evidence="1" type="ORF">WM40_24400</name>
</gene>
<protein>
    <submittedName>
        <fullName evidence="1">Uncharacterized protein</fullName>
    </submittedName>
</protein>
<dbReference type="EMBL" id="LAQU01000057">
    <property type="protein sequence ID" value="KKB61220.1"/>
    <property type="molecule type" value="Genomic_DNA"/>
</dbReference>
<evidence type="ECO:0000313" key="1">
    <source>
        <dbReference type="EMBL" id="KKB61220.1"/>
    </source>
</evidence>
<dbReference type="Proteomes" id="UP000033618">
    <property type="component" value="Unassembled WGS sequence"/>
</dbReference>
<sequence>MELAPMLGNGSRFASSRFASSTSQFSSLLYTQKRSISYASKAAQQHVEAQRMRAPEVNEIFSRIEDHERQHPGRPELHVQLGNQNIYQPQNNTLTVKMSSPYPAGDLAHEGRHRHDDNLGLLTDDLLIQGELNAIESQRRASNQAGESHHPILSWKEIDVKRAYAKQYAIPSLPTTTPGKSLT</sequence>
<dbReference type="PATRIC" id="fig|28092.6.peg.5733"/>
<dbReference type="AlphaFoldDB" id="A0A0F5JU96"/>
<reference evidence="1 2" key="1">
    <citation type="submission" date="2015-03" db="EMBL/GenBank/DDBJ databases">
        <title>Draft Genome Sequence of Burkholderia andropogonis type strain ICMP2807, isolated from Sorghum bicolor.</title>
        <authorList>
            <person name="Lopes-Santos L."/>
            <person name="Castro D.B."/>
            <person name="Ottoboni L.M."/>
            <person name="Park D."/>
            <person name="Weirc B.S."/>
            <person name="Destefano S.A."/>
        </authorList>
    </citation>
    <scope>NUCLEOTIDE SEQUENCE [LARGE SCALE GENOMIC DNA]</scope>
    <source>
        <strain evidence="1 2">ICMP2807</strain>
    </source>
</reference>
<proteinExistence type="predicted"/>
<dbReference type="STRING" id="28092.WM40_24400"/>
<comment type="caution">
    <text evidence="1">The sequence shown here is derived from an EMBL/GenBank/DDBJ whole genome shotgun (WGS) entry which is preliminary data.</text>
</comment>
<keyword evidence="2" id="KW-1185">Reference proteome</keyword>
<name>A0A0F5JU96_9BURK</name>
<organism evidence="1 2">
    <name type="scientific">Robbsia andropogonis</name>
    <dbReference type="NCBI Taxonomy" id="28092"/>
    <lineage>
        <taxon>Bacteria</taxon>
        <taxon>Pseudomonadati</taxon>
        <taxon>Pseudomonadota</taxon>
        <taxon>Betaproteobacteria</taxon>
        <taxon>Burkholderiales</taxon>
        <taxon>Burkholderiaceae</taxon>
        <taxon>Robbsia</taxon>
    </lineage>
</organism>